<organism evidence="1 2">
    <name type="scientific">Staurois parvus</name>
    <dbReference type="NCBI Taxonomy" id="386267"/>
    <lineage>
        <taxon>Eukaryota</taxon>
        <taxon>Metazoa</taxon>
        <taxon>Chordata</taxon>
        <taxon>Craniata</taxon>
        <taxon>Vertebrata</taxon>
        <taxon>Euteleostomi</taxon>
        <taxon>Amphibia</taxon>
        <taxon>Batrachia</taxon>
        <taxon>Anura</taxon>
        <taxon>Neobatrachia</taxon>
        <taxon>Ranoidea</taxon>
        <taxon>Ranidae</taxon>
        <taxon>Staurois</taxon>
    </lineage>
</organism>
<evidence type="ECO:0000313" key="1">
    <source>
        <dbReference type="EMBL" id="CAI9557402.1"/>
    </source>
</evidence>
<proteinExistence type="predicted"/>
<accession>A0ABN9CE32</accession>
<reference evidence="1" key="1">
    <citation type="submission" date="2023-05" db="EMBL/GenBank/DDBJ databases">
        <authorList>
            <person name="Stuckert A."/>
        </authorList>
    </citation>
    <scope>NUCLEOTIDE SEQUENCE</scope>
</reference>
<evidence type="ECO:0000313" key="2">
    <source>
        <dbReference type="Proteomes" id="UP001162483"/>
    </source>
</evidence>
<sequence length="86" mass="9278">MGPSCNRGSWGPCVLAHIYKKPIKGTRGISWGPLLTPGPQALPECSNGQSTPGFYVLWILIRPVTLLSQLSHQQTVFLYAGPNCLG</sequence>
<dbReference type="EMBL" id="CATNWA010009109">
    <property type="protein sequence ID" value="CAI9557402.1"/>
    <property type="molecule type" value="Genomic_DNA"/>
</dbReference>
<comment type="caution">
    <text evidence="1">The sequence shown here is derived from an EMBL/GenBank/DDBJ whole genome shotgun (WGS) entry which is preliminary data.</text>
</comment>
<name>A0ABN9CE32_9NEOB</name>
<dbReference type="Proteomes" id="UP001162483">
    <property type="component" value="Unassembled WGS sequence"/>
</dbReference>
<protein>
    <submittedName>
        <fullName evidence="1">Uncharacterized protein</fullName>
    </submittedName>
</protein>
<gene>
    <name evidence="1" type="ORF">SPARVUS_LOCUS4698685</name>
</gene>
<keyword evidence="2" id="KW-1185">Reference proteome</keyword>